<dbReference type="eggNOG" id="COG2014">
    <property type="taxonomic scope" value="Bacteria"/>
</dbReference>
<evidence type="ECO:0000259" key="2">
    <source>
        <dbReference type="Pfam" id="PF13938"/>
    </source>
</evidence>
<evidence type="ECO:0000313" key="3">
    <source>
        <dbReference type="EMBL" id="ACJ74565.1"/>
    </source>
</evidence>
<dbReference type="RefSeq" id="WP_012579321.1">
    <property type="nucleotide sequence ID" value="NC_011653.1"/>
</dbReference>
<proteinExistence type="predicted"/>
<reference evidence="3 4" key="1">
    <citation type="journal article" date="2009" name="J. Bacteriol.">
        <title>The genome of Thermosipho africanus TCF52B: lateral genetic connections to the Firmicutes and Archaea.</title>
        <authorList>
            <person name="Nesboe C.L."/>
            <person name="Bapteste E."/>
            <person name="Curtis B."/>
            <person name="Dahle H."/>
            <person name="Lopez P."/>
            <person name="Macleod D."/>
            <person name="Dlutek M."/>
            <person name="Bowman S."/>
            <person name="Zhaxybayeva O."/>
            <person name="Birkeland N.-K."/>
            <person name="Doolittle W.F."/>
        </authorList>
    </citation>
    <scope>NUCLEOTIDE SEQUENCE [LARGE SCALE GENOMIC DNA]</scope>
    <source>
        <strain evidence="3 4">TCF52B</strain>
    </source>
</reference>
<dbReference type="KEGG" id="taf:THA_57"/>
<name>B7IEQ1_THEAB</name>
<dbReference type="HOGENOM" id="CLU_076326_1_1_0"/>
<accession>B7IEQ1</accession>
<protein>
    <recommendedName>
        <fullName evidence="5">DUF364 domain-containing protein</fullName>
    </recommendedName>
</protein>
<dbReference type="OrthoDB" id="42899at2"/>
<dbReference type="InterPro" id="IPR007161">
    <property type="entry name" value="DUF364"/>
</dbReference>
<dbReference type="Pfam" id="PF04016">
    <property type="entry name" value="DUF364"/>
    <property type="match status" value="1"/>
</dbReference>
<dbReference type="Pfam" id="PF13938">
    <property type="entry name" value="DUF4213"/>
    <property type="match status" value="1"/>
</dbReference>
<dbReference type="STRING" id="484019.THA_57"/>
<keyword evidence="4" id="KW-1185">Reference proteome</keyword>
<feature type="domain" description="Putative heavy-metal chelation" evidence="1">
    <location>
        <begin position="123"/>
        <end position="249"/>
    </location>
</feature>
<dbReference type="Gene3D" id="3.30.390.100">
    <property type="match status" value="1"/>
</dbReference>
<feature type="domain" description="DUF4213" evidence="2">
    <location>
        <begin position="11"/>
        <end position="105"/>
    </location>
</feature>
<evidence type="ECO:0008006" key="5">
    <source>
        <dbReference type="Google" id="ProtNLM"/>
    </source>
</evidence>
<sequence length="261" mass="28700">MIILTFSKKLYDEALKYINNETLKDYIIGLGLSAALLSDGRCGVSYTLREDTLGKCEEFFKCTGDFGNPVSKINPGMRVKEVLNIGLFSPDPLIRSVAYATLNAVFSTNEIKSMYSLGDLSQYINVNLDDTVGFIGRIDPLINLWKPKAWDILIFDRNRKGSDEILPDWAIVDLLPKCSVVVISGSAIVNGSIDWILNYVKTDKVAIVGPSTTLVPNVFPVKLLAGINVLNSDKLFKLISHGAGTKKIIAEKAVEKVVLIQ</sequence>
<dbReference type="EMBL" id="CP001185">
    <property type="protein sequence ID" value="ACJ74565.1"/>
    <property type="molecule type" value="Genomic_DNA"/>
</dbReference>
<dbReference type="AlphaFoldDB" id="B7IEQ1"/>
<dbReference type="Gene3D" id="3.40.50.11590">
    <property type="match status" value="1"/>
</dbReference>
<organism evidence="3 4">
    <name type="scientific">Thermosipho africanus (strain TCF52B)</name>
    <dbReference type="NCBI Taxonomy" id="484019"/>
    <lineage>
        <taxon>Bacteria</taxon>
        <taxon>Thermotogati</taxon>
        <taxon>Thermotogota</taxon>
        <taxon>Thermotogae</taxon>
        <taxon>Thermotogales</taxon>
        <taxon>Fervidobacteriaceae</taxon>
        <taxon>Thermosipho</taxon>
    </lineage>
</organism>
<dbReference type="InterPro" id="IPR025251">
    <property type="entry name" value="DUF4213"/>
</dbReference>
<gene>
    <name evidence="3" type="ordered locus">THA_57</name>
</gene>
<dbReference type="Proteomes" id="UP000002453">
    <property type="component" value="Chromosome"/>
</dbReference>
<evidence type="ECO:0000259" key="1">
    <source>
        <dbReference type="Pfam" id="PF04016"/>
    </source>
</evidence>
<evidence type="ECO:0000313" key="4">
    <source>
        <dbReference type="Proteomes" id="UP000002453"/>
    </source>
</evidence>
<dbReference type="SUPFAM" id="SSF159713">
    <property type="entry name" value="Dhaf3308-like"/>
    <property type="match status" value="1"/>
</dbReference>